<keyword evidence="2" id="KW-0847">Vitamin C</keyword>
<evidence type="ECO:0000259" key="6">
    <source>
        <dbReference type="SMART" id="SM00702"/>
    </source>
</evidence>
<sequence>MTTKRSPSPIDNAAKKLKPSSASQPADFNPHLFDPAQTATLAKEYQSAGPYKHSVVESLFSDDLLKQVLTEVNSKDDGGEGGLGGLVGWGMKETDIYKINQSFDLSSLSPEHLPQERLDKLPALCQLKEALYSSKFRNWVREVTGCGPLSQKKVDGSTTRYTKGCHLLLHDDVISTRRISWILYLPSSAWPTSYGGALELYPALPTPDVPFSPENPPKTWREETGSDVFPTKVIPPKWGQFVFFEVQPGKSYHSVEEVVAPEGVVRQSISGWFHKPIEGEEGYEGPEQEGLASSLQQITQSPLSSVLTPYPEDSEVPLPGTPLTPDEITFLKPYFHPQYLQRSTLSLLSQQFGEQSFLLLEKFLHPTLAKELEGLIAARDKADGLDLASRQGGLVPSMAVGEGVEGWHVVGPSTRQRFLSLDEPEGATSFDPTGSPSSSPSPLLSTLLTTVLPSQAFRTWLALITGFVPVARRLEARRFRPGLDYTLARGEDEEVRLDFRLGLTPGEKWEDKEGGEEWGGWEAYLAPPDDDDDPAVYQSSKAQAAQHSHADGEECSHDHSKDGETNGDAAEDEEDDDEDDGPLLTSQPSFNSVMIVMRDAKVMKFTKYLSAAAPGCRWDIGGEWEIGAVEAESDDEDGEGEEASSQDA</sequence>
<comment type="cofactor">
    <cofactor evidence="1">
        <name>L-ascorbate</name>
        <dbReference type="ChEBI" id="CHEBI:38290"/>
    </cofactor>
</comment>
<dbReference type="SMART" id="SM00702">
    <property type="entry name" value="P4Hc"/>
    <property type="match status" value="1"/>
</dbReference>
<feature type="compositionally biased region" description="Basic and acidic residues" evidence="5">
    <location>
        <begin position="548"/>
        <end position="564"/>
    </location>
</feature>
<feature type="domain" description="Prolyl 4-hydroxylase alpha subunit" evidence="6">
    <location>
        <begin position="51"/>
        <end position="274"/>
    </location>
</feature>
<feature type="compositionally biased region" description="Low complexity" evidence="5">
    <location>
        <begin position="538"/>
        <end position="547"/>
    </location>
</feature>
<organism evidence="7">
    <name type="scientific">Phaffia rhodozyma</name>
    <name type="common">Yeast</name>
    <name type="synonym">Xanthophyllomyces dendrorhous</name>
    <dbReference type="NCBI Taxonomy" id="264483"/>
    <lineage>
        <taxon>Eukaryota</taxon>
        <taxon>Fungi</taxon>
        <taxon>Dikarya</taxon>
        <taxon>Basidiomycota</taxon>
        <taxon>Agaricomycotina</taxon>
        <taxon>Tremellomycetes</taxon>
        <taxon>Cystofilobasidiales</taxon>
        <taxon>Mrakiaceae</taxon>
        <taxon>Phaffia</taxon>
    </lineage>
</organism>
<dbReference type="Pfam" id="PF10637">
    <property type="entry name" value="Ofd1_CTDD"/>
    <property type="match status" value="1"/>
</dbReference>
<keyword evidence="3" id="KW-0223">Dioxygenase</keyword>
<evidence type="ECO:0000256" key="3">
    <source>
        <dbReference type="ARBA" id="ARBA00022964"/>
    </source>
</evidence>
<dbReference type="AlphaFoldDB" id="A0A0F7SXE5"/>
<dbReference type="GO" id="GO:0005506">
    <property type="term" value="F:iron ion binding"/>
    <property type="evidence" value="ECO:0007669"/>
    <property type="project" value="InterPro"/>
</dbReference>
<feature type="region of interest" description="Disordered" evidence="5">
    <location>
        <begin position="505"/>
        <end position="589"/>
    </location>
</feature>
<dbReference type="Gene3D" id="3.60.130.20">
    <property type="entry name" value="Oxoglutarate/iron-dependent oxygenase, C-terminal degradation domain"/>
    <property type="match status" value="1"/>
</dbReference>
<accession>A0A0F7SXE5</accession>
<reference evidence="7" key="1">
    <citation type="submission" date="2014-08" db="EMBL/GenBank/DDBJ databases">
        <authorList>
            <person name="Sharma Rahul"/>
            <person name="Thines Marco"/>
        </authorList>
    </citation>
    <scope>NUCLEOTIDE SEQUENCE</scope>
</reference>
<dbReference type="InterPro" id="IPR039558">
    <property type="entry name" value="TPA1/OFD1_N"/>
</dbReference>
<feature type="compositionally biased region" description="Acidic residues" evidence="5">
    <location>
        <begin position="631"/>
        <end position="648"/>
    </location>
</feature>
<evidence type="ECO:0000313" key="7">
    <source>
        <dbReference type="EMBL" id="CED84823.1"/>
    </source>
</evidence>
<dbReference type="InterPro" id="IPR019601">
    <property type="entry name" value="Oxoglutarate/Fe-dep_Oase_C"/>
</dbReference>
<protein>
    <submittedName>
        <fullName evidence="7">Predicted component of NuA3 histone acetyltransferase complex</fullName>
    </submittedName>
</protein>
<keyword evidence="4" id="KW-0560">Oxidoreductase</keyword>
<feature type="region of interest" description="Disordered" evidence="5">
    <location>
        <begin position="626"/>
        <end position="648"/>
    </location>
</feature>
<name>A0A0F7SXE5_PHARH</name>
<dbReference type="InterPro" id="IPR043044">
    <property type="entry name" value="TPA1/Ofd1_C"/>
</dbReference>
<dbReference type="GO" id="GO:0031543">
    <property type="term" value="F:peptidyl-proline dioxygenase activity"/>
    <property type="evidence" value="ECO:0007669"/>
    <property type="project" value="TreeGrafter"/>
</dbReference>
<dbReference type="InterPro" id="IPR006620">
    <property type="entry name" value="Pro_4_hyd_alph"/>
</dbReference>
<evidence type="ECO:0000256" key="5">
    <source>
        <dbReference type="SAM" id="MobiDB-lite"/>
    </source>
</evidence>
<evidence type="ECO:0000256" key="4">
    <source>
        <dbReference type="ARBA" id="ARBA00023002"/>
    </source>
</evidence>
<evidence type="ECO:0000256" key="1">
    <source>
        <dbReference type="ARBA" id="ARBA00001961"/>
    </source>
</evidence>
<feature type="region of interest" description="Disordered" evidence="5">
    <location>
        <begin position="1"/>
        <end position="33"/>
    </location>
</feature>
<evidence type="ECO:0000256" key="2">
    <source>
        <dbReference type="ARBA" id="ARBA00022896"/>
    </source>
</evidence>
<dbReference type="PANTHER" id="PTHR12117:SF0">
    <property type="entry name" value="PROLYL 3-HYDROXYLASE OGFOD1"/>
    <property type="match status" value="1"/>
</dbReference>
<dbReference type="GO" id="GO:0005737">
    <property type="term" value="C:cytoplasm"/>
    <property type="evidence" value="ECO:0007669"/>
    <property type="project" value="TreeGrafter"/>
</dbReference>
<dbReference type="PANTHER" id="PTHR12117">
    <property type="entry name" value="HISTONE ACETYLTRANSFERASE COMPLEX"/>
    <property type="match status" value="1"/>
</dbReference>
<proteinExistence type="predicted"/>
<keyword evidence="7" id="KW-0808">Transferase</keyword>
<dbReference type="GO" id="GO:0031418">
    <property type="term" value="F:L-ascorbic acid binding"/>
    <property type="evidence" value="ECO:0007669"/>
    <property type="project" value="UniProtKB-KW"/>
</dbReference>
<dbReference type="EMBL" id="LN483166">
    <property type="protein sequence ID" value="CED84823.1"/>
    <property type="molecule type" value="Genomic_DNA"/>
</dbReference>
<dbReference type="Pfam" id="PF13661">
    <property type="entry name" value="2OG-FeII_Oxy_4"/>
    <property type="match status" value="1"/>
</dbReference>
<feature type="compositionally biased region" description="Acidic residues" evidence="5">
    <location>
        <begin position="569"/>
        <end position="581"/>
    </location>
</feature>
<dbReference type="GO" id="GO:0016740">
    <property type="term" value="F:transferase activity"/>
    <property type="evidence" value="ECO:0007669"/>
    <property type="project" value="UniProtKB-KW"/>
</dbReference>
<dbReference type="InterPro" id="IPR051842">
    <property type="entry name" value="uS12_prolyl_hydroxylase"/>
</dbReference>
<dbReference type="GO" id="GO:0006449">
    <property type="term" value="P:regulation of translational termination"/>
    <property type="evidence" value="ECO:0007669"/>
    <property type="project" value="TreeGrafter"/>
</dbReference>
<dbReference type="Gene3D" id="2.60.120.620">
    <property type="entry name" value="q2cbj1_9rhob like domain"/>
    <property type="match status" value="1"/>
</dbReference>